<dbReference type="EMBL" id="RBKT01000001">
    <property type="protein sequence ID" value="RKR90613.1"/>
    <property type="molecule type" value="Genomic_DNA"/>
</dbReference>
<feature type="transmembrane region" description="Helical" evidence="1">
    <location>
        <begin position="111"/>
        <end position="132"/>
    </location>
</feature>
<organism evidence="2 3">
    <name type="scientific">Micromonospora pisi</name>
    <dbReference type="NCBI Taxonomy" id="589240"/>
    <lineage>
        <taxon>Bacteria</taxon>
        <taxon>Bacillati</taxon>
        <taxon>Actinomycetota</taxon>
        <taxon>Actinomycetes</taxon>
        <taxon>Micromonosporales</taxon>
        <taxon>Micromonosporaceae</taxon>
        <taxon>Micromonospora</taxon>
    </lineage>
</organism>
<protein>
    <submittedName>
        <fullName evidence="2">Uncharacterized protein</fullName>
    </submittedName>
</protein>
<evidence type="ECO:0000313" key="3">
    <source>
        <dbReference type="Proteomes" id="UP000277671"/>
    </source>
</evidence>
<feature type="transmembrane region" description="Helical" evidence="1">
    <location>
        <begin position="38"/>
        <end position="58"/>
    </location>
</feature>
<comment type="caution">
    <text evidence="2">The sequence shown here is derived from an EMBL/GenBank/DDBJ whole genome shotgun (WGS) entry which is preliminary data.</text>
</comment>
<dbReference type="Proteomes" id="UP000277671">
    <property type="component" value="Unassembled WGS sequence"/>
</dbReference>
<keyword evidence="1" id="KW-0812">Transmembrane</keyword>
<gene>
    <name evidence="2" type="ORF">BDK92_4991</name>
</gene>
<feature type="transmembrane region" description="Helical" evidence="1">
    <location>
        <begin position="70"/>
        <end position="91"/>
    </location>
</feature>
<keyword evidence="3" id="KW-1185">Reference proteome</keyword>
<proteinExistence type="predicted"/>
<dbReference type="AlphaFoldDB" id="A0A495JNU0"/>
<accession>A0A495JNU0</accession>
<keyword evidence="1" id="KW-0472">Membrane</keyword>
<sequence>MLGGSLIALLGYLVPWFKQSGSYDWSYSGWGYASLSNGGGWTLVTFAWLLLAFVASLWAGRSLAAAMTGVVGAVGAAFFALAVVAASFASIPEQTNTNYITEFPVNIGLPLLAGGLGLLFAGGCRAVAVSVVRVGRQSARPQPGDAV</sequence>
<evidence type="ECO:0000313" key="2">
    <source>
        <dbReference type="EMBL" id="RKR90613.1"/>
    </source>
</evidence>
<name>A0A495JNU0_9ACTN</name>
<evidence type="ECO:0000256" key="1">
    <source>
        <dbReference type="SAM" id="Phobius"/>
    </source>
</evidence>
<keyword evidence="1" id="KW-1133">Transmembrane helix</keyword>
<reference evidence="2 3" key="1">
    <citation type="submission" date="2018-10" db="EMBL/GenBank/DDBJ databases">
        <title>Sequencing the genomes of 1000 actinobacteria strains.</title>
        <authorList>
            <person name="Klenk H.-P."/>
        </authorList>
    </citation>
    <scope>NUCLEOTIDE SEQUENCE [LARGE SCALE GENOMIC DNA]</scope>
    <source>
        <strain evidence="2 3">DSM 45175</strain>
    </source>
</reference>